<dbReference type="InterPro" id="IPR036514">
    <property type="entry name" value="SGNH_hydro_sf"/>
</dbReference>
<organism evidence="4 5">
    <name type="scientific">Confluentibacter flavum</name>
    <dbReference type="NCBI Taxonomy" id="1909700"/>
    <lineage>
        <taxon>Bacteria</taxon>
        <taxon>Pseudomonadati</taxon>
        <taxon>Bacteroidota</taxon>
        <taxon>Flavobacteriia</taxon>
        <taxon>Flavobacteriales</taxon>
        <taxon>Flavobacteriaceae</taxon>
        <taxon>Confluentibacter</taxon>
    </lineage>
</organism>
<dbReference type="InterPro" id="IPR039329">
    <property type="entry name" value="SIAE"/>
</dbReference>
<dbReference type="InterPro" id="IPR013783">
    <property type="entry name" value="Ig-like_fold"/>
</dbReference>
<dbReference type="Gene3D" id="3.40.50.1110">
    <property type="entry name" value="SGNH hydrolase"/>
    <property type="match status" value="1"/>
</dbReference>
<name>A0A2N3HH73_9FLAO</name>
<keyword evidence="5" id="KW-1185">Reference proteome</keyword>
<evidence type="ECO:0000313" key="5">
    <source>
        <dbReference type="Proteomes" id="UP000233435"/>
    </source>
</evidence>
<dbReference type="AlphaFoldDB" id="A0A2N3HH73"/>
<evidence type="ECO:0000256" key="2">
    <source>
        <dbReference type="SAM" id="SignalP"/>
    </source>
</evidence>
<dbReference type="EMBL" id="PJEO01000051">
    <property type="protein sequence ID" value="PKQ44329.1"/>
    <property type="molecule type" value="Genomic_DNA"/>
</dbReference>
<evidence type="ECO:0000313" key="4">
    <source>
        <dbReference type="EMBL" id="PKQ44329.1"/>
    </source>
</evidence>
<proteinExistence type="predicted"/>
<comment type="caution">
    <text evidence="4">The sequence shown here is derived from an EMBL/GenBank/DDBJ whole genome shotgun (WGS) entry which is preliminary data.</text>
</comment>
<feature type="chain" id="PRO_5014969207" evidence="2">
    <location>
        <begin position="21"/>
        <end position="452"/>
    </location>
</feature>
<reference evidence="4 5" key="1">
    <citation type="submission" date="2017-12" db="EMBL/GenBank/DDBJ databases">
        <title>Confluentibacter flavum sp. nov., isolated from the saline lake.</title>
        <authorList>
            <person name="Yu L."/>
        </authorList>
    </citation>
    <scope>NUCLEOTIDE SEQUENCE [LARGE SCALE GENOMIC DNA]</scope>
    <source>
        <strain evidence="4 5">3B</strain>
    </source>
</reference>
<dbReference type="GO" id="GO:0005975">
    <property type="term" value="P:carbohydrate metabolic process"/>
    <property type="evidence" value="ECO:0007669"/>
    <property type="project" value="TreeGrafter"/>
</dbReference>
<feature type="signal peptide" evidence="2">
    <location>
        <begin position="1"/>
        <end position="20"/>
    </location>
</feature>
<dbReference type="GO" id="GO:0001681">
    <property type="term" value="F:sialate O-acetylesterase activity"/>
    <property type="evidence" value="ECO:0007669"/>
    <property type="project" value="InterPro"/>
</dbReference>
<protein>
    <submittedName>
        <fullName evidence="4">Sialate O-acetylesterase</fullName>
    </submittedName>
</protein>
<dbReference type="PANTHER" id="PTHR22901:SF0">
    <property type="entry name" value="SIALATE O-ACETYLESTERASE"/>
    <property type="match status" value="1"/>
</dbReference>
<accession>A0A2N3HH73</accession>
<sequence length="452" mass="50792">MTVKCFLFISCISMNTAVYAEIKLPAIFGSNMVLQRNSEVSVWGTAKTKSKVTVSTSWNNRSYETTSDKEGNWKIKVSTPEAGGPYIIKMSDGQELVLDNVLIGEVWLCSGQSNMERTLRGAGNDPILGANEAILKSNNPSIRFFTVERAKSEEPEDNFKGDWKVCNRSTAPDFSATGYFFGNLLQEILDVPVGLISSNWGGTQIQRWLDEGTIKTFAPEHWESSPSTLFNAMINPMLNFNIKGVIWYQGESNRENPEIYDEMMVKLVQNWREKWGIGNFPFYYCQIAPYEYDNKVNSAFLREAQLKASKEIPNSGMVSLLDVGEERNIHPANKRAAGERLAYFALKETYGIEGISARSPEYLDMKIEGSTVELNFSENLTSFGKELKLFEVAGKNQIFYPAKARIKGKGIILVSEEVAEPVAARYGFKNFVDGDLYNIHGIPASSFRTDKW</sequence>
<evidence type="ECO:0000259" key="3">
    <source>
        <dbReference type="Pfam" id="PF03629"/>
    </source>
</evidence>
<dbReference type="Proteomes" id="UP000233435">
    <property type="component" value="Unassembled WGS sequence"/>
</dbReference>
<gene>
    <name evidence="4" type="ORF">CSW08_13800</name>
</gene>
<dbReference type="Pfam" id="PF03629">
    <property type="entry name" value="SASA"/>
    <property type="match status" value="1"/>
</dbReference>
<dbReference type="PANTHER" id="PTHR22901">
    <property type="entry name" value="SIALATE O-ACETYLESTERASE"/>
    <property type="match status" value="1"/>
</dbReference>
<dbReference type="SUPFAM" id="SSF52266">
    <property type="entry name" value="SGNH hydrolase"/>
    <property type="match status" value="1"/>
</dbReference>
<evidence type="ECO:0000256" key="1">
    <source>
        <dbReference type="ARBA" id="ARBA00022801"/>
    </source>
</evidence>
<keyword evidence="2" id="KW-0732">Signal</keyword>
<dbReference type="InterPro" id="IPR005181">
    <property type="entry name" value="SASA"/>
</dbReference>
<dbReference type="OrthoDB" id="9816001at2"/>
<dbReference type="Gene3D" id="2.60.40.10">
    <property type="entry name" value="Immunoglobulins"/>
    <property type="match status" value="1"/>
</dbReference>
<keyword evidence="1" id="KW-0378">Hydrolase</keyword>
<feature type="domain" description="Sialate O-acetylesterase" evidence="3">
    <location>
        <begin position="105"/>
        <end position="342"/>
    </location>
</feature>